<reference evidence="3" key="1">
    <citation type="journal article" date="2019" name="Int. J. Syst. Evol. Microbiol.">
        <title>The Global Catalogue of Microorganisms (GCM) 10K type strain sequencing project: providing services to taxonomists for standard genome sequencing and annotation.</title>
        <authorList>
            <consortium name="The Broad Institute Genomics Platform"/>
            <consortium name="The Broad Institute Genome Sequencing Center for Infectious Disease"/>
            <person name="Wu L."/>
            <person name="Ma J."/>
        </authorList>
    </citation>
    <scope>NUCLEOTIDE SEQUENCE [LARGE SCALE GENOMIC DNA]</scope>
    <source>
        <strain evidence="3">NBRC 106348</strain>
    </source>
</reference>
<name>A0ABQ6HWS4_9MICO</name>
<dbReference type="Proteomes" id="UP001157091">
    <property type="component" value="Unassembled WGS sequence"/>
</dbReference>
<keyword evidence="3" id="KW-1185">Reference proteome</keyword>
<comment type="caution">
    <text evidence="2">The sequence shown here is derived from an EMBL/GenBank/DDBJ whole genome shotgun (WGS) entry which is preliminary data.</text>
</comment>
<dbReference type="EMBL" id="BSUK01000001">
    <property type="protein sequence ID" value="GMA22805.1"/>
    <property type="molecule type" value="Genomic_DNA"/>
</dbReference>
<protein>
    <recommendedName>
        <fullName evidence="4">Tandem-95 repeat protein</fullName>
    </recommendedName>
</protein>
<organism evidence="2 3">
    <name type="scientific">Luteimicrobium album</name>
    <dbReference type="NCBI Taxonomy" id="1054550"/>
    <lineage>
        <taxon>Bacteria</taxon>
        <taxon>Bacillati</taxon>
        <taxon>Actinomycetota</taxon>
        <taxon>Actinomycetes</taxon>
        <taxon>Micrococcales</taxon>
        <taxon>Luteimicrobium</taxon>
    </lineage>
</organism>
<feature type="region of interest" description="Disordered" evidence="1">
    <location>
        <begin position="192"/>
        <end position="236"/>
    </location>
</feature>
<sequence length="621" mass="65637">MHVADRSGTLTTLTTTDKGTAERTSRSKLKGVGANDTLAITAVGDRAVVLDQNTATLYLPGKTVPVAGTDAVLQQPSAASDTVAYATTSGLVSQPLGAGKATVHQASGRPAAPVQVAGCTYGAWSTTGQVVRDCEGTTRDLDQRLAGLDPSASLRYRVNRSNVVLNDLASGTVWLAADQFQKVDDWEQKIPENKKGAETDAKNDKPEQVDKPIKNRSEKNRPPVAKDDSYGVRPGRSTILPVLSNDIDPDGDVMAAALDGDGPTNARVSQVMGGDALLATTDQDAGGSSTFRYQVTDGRGGKDAASVRLKVVPYSQNTKPEQTGEPVLTLARGKTGKIKVLPFFRDPDGDDLLLADATAKTKGDEVRFESDGTVEYRDAGASTGRKAVSLTVSDGLGGTVEGTLWVDVKGADNQPPVAVGDHAETRAGQPVTVSPLRNDTDPNGDTLRLAKVDQPSGAKITPNYDAGTFQFAADKPGSYVFTYQVSDGPSASTGVVRVDVVDPDKSSGPRSRCRTRRSCRPAVRPSWTSWPTTPTPRAACSWCSRSTCLTARASRSRCSATRSCGSRRSGAWTSPSPCTTRSPTAPTRPSVRSGSSRSRRPTSSTRRTPPPMRPRCTRETS</sequence>
<dbReference type="Pfam" id="PF17963">
    <property type="entry name" value="Big_9"/>
    <property type="match status" value="3"/>
</dbReference>
<gene>
    <name evidence="2" type="ORF">GCM10025864_05640</name>
</gene>
<evidence type="ECO:0008006" key="4">
    <source>
        <dbReference type="Google" id="ProtNLM"/>
    </source>
</evidence>
<feature type="compositionally biased region" description="Basic and acidic residues" evidence="1">
    <location>
        <begin position="192"/>
        <end position="230"/>
    </location>
</feature>
<proteinExistence type="predicted"/>
<evidence type="ECO:0000313" key="2">
    <source>
        <dbReference type="EMBL" id="GMA22805.1"/>
    </source>
</evidence>
<evidence type="ECO:0000256" key="1">
    <source>
        <dbReference type="SAM" id="MobiDB-lite"/>
    </source>
</evidence>
<feature type="region of interest" description="Disordered" evidence="1">
    <location>
        <begin position="1"/>
        <end position="27"/>
    </location>
</feature>
<accession>A0ABQ6HWS4</accession>
<feature type="compositionally biased region" description="Low complexity" evidence="1">
    <location>
        <begin position="560"/>
        <end position="607"/>
    </location>
</feature>
<feature type="region of interest" description="Disordered" evidence="1">
    <location>
        <begin position="560"/>
        <end position="621"/>
    </location>
</feature>
<evidence type="ECO:0000313" key="3">
    <source>
        <dbReference type="Proteomes" id="UP001157091"/>
    </source>
</evidence>